<comment type="caution">
    <text evidence="2">The sequence shown here is derived from an EMBL/GenBank/DDBJ whole genome shotgun (WGS) entry which is preliminary data.</text>
</comment>
<evidence type="ECO:0000313" key="2">
    <source>
        <dbReference type="EMBL" id="TQM33456.1"/>
    </source>
</evidence>
<evidence type="ECO:0000259" key="1">
    <source>
        <dbReference type="Pfam" id="PF03713"/>
    </source>
</evidence>
<keyword evidence="3" id="KW-1185">Reference proteome</keyword>
<dbReference type="PANTHER" id="PTHR36933">
    <property type="entry name" value="SLL0788 PROTEIN"/>
    <property type="match status" value="1"/>
</dbReference>
<dbReference type="AlphaFoldDB" id="A0A543FI53"/>
<accession>A0A543FI53</accession>
<dbReference type="InterPro" id="IPR012347">
    <property type="entry name" value="Ferritin-like"/>
</dbReference>
<dbReference type="RefSeq" id="WP_141811222.1">
    <property type="nucleotide sequence ID" value="NZ_VFPG01000001.1"/>
</dbReference>
<dbReference type="Gene3D" id="1.20.1260.10">
    <property type="match status" value="1"/>
</dbReference>
<reference evidence="2 3" key="1">
    <citation type="submission" date="2019-06" db="EMBL/GenBank/DDBJ databases">
        <title>Sequencing the genomes of 1000 actinobacteria strains.</title>
        <authorList>
            <person name="Klenk H.-P."/>
        </authorList>
    </citation>
    <scope>NUCLEOTIDE SEQUENCE [LARGE SCALE GENOMIC DNA]</scope>
    <source>
        <strain evidence="2 3">DSM 103495</strain>
    </source>
</reference>
<dbReference type="PANTHER" id="PTHR36933:SF1">
    <property type="entry name" value="SLL0788 PROTEIN"/>
    <property type="match status" value="1"/>
</dbReference>
<dbReference type="OrthoDB" id="26872at2"/>
<sequence length="213" mass="22673">MSVPRGVRIAAFASLALFLLALGAALRPLALPEKHSAAPVLDAIEIGFAQDMTAHHQQALLMTQRLDPAASPTVRRVAEQLADAQRVEIGTMLGWLRLADASPLSPRPMAWMTDTLASHRHSAHAPDTPMPGMATTAELDALAASRGRDAEILFLQLVIRHHQGGIAMAQAADRQLTEGPVKEAARAMIQSQGQEVGVMSLLLTQLGGALLPR</sequence>
<gene>
    <name evidence="2" type="ORF">FB390_5186</name>
</gene>
<feature type="domain" description="DUF305" evidence="1">
    <location>
        <begin position="45"/>
        <end position="200"/>
    </location>
</feature>
<dbReference type="Pfam" id="PF03713">
    <property type="entry name" value="DUF305"/>
    <property type="match status" value="1"/>
</dbReference>
<protein>
    <submittedName>
        <fullName evidence="2">Uncharacterized protein (DUF305 family)</fullName>
    </submittedName>
</protein>
<organism evidence="2 3">
    <name type="scientific">Nocardia bhagyanarayanae</name>
    <dbReference type="NCBI Taxonomy" id="1215925"/>
    <lineage>
        <taxon>Bacteria</taxon>
        <taxon>Bacillati</taxon>
        <taxon>Actinomycetota</taxon>
        <taxon>Actinomycetes</taxon>
        <taxon>Mycobacteriales</taxon>
        <taxon>Nocardiaceae</taxon>
        <taxon>Nocardia</taxon>
    </lineage>
</organism>
<dbReference type="InterPro" id="IPR005183">
    <property type="entry name" value="DUF305_CopM-like"/>
</dbReference>
<name>A0A543FI53_9NOCA</name>
<proteinExistence type="predicted"/>
<dbReference type="EMBL" id="VFPG01000001">
    <property type="protein sequence ID" value="TQM33456.1"/>
    <property type="molecule type" value="Genomic_DNA"/>
</dbReference>
<evidence type="ECO:0000313" key="3">
    <source>
        <dbReference type="Proteomes" id="UP000316331"/>
    </source>
</evidence>
<dbReference type="Proteomes" id="UP000316331">
    <property type="component" value="Unassembled WGS sequence"/>
</dbReference>